<feature type="domain" description="Thioredoxin" evidence="9">
    <location>
        <begin position="1"/>
        <end position="108"/>
    </location>
</feature>
<keyword evidence="5" id="KW-0411">Iron-sulfur</keyword>
<sequence>MSTINIGSSGEWDKLLSGTTVVIADFYADWCGPCKMIAPHYERLAKEHSRPKKVAFAKVNTDSQSDVARSNGISAMPTFKIFHNGACVETIKGANPSALNEAVTKAVKLAGGGATAGELFKTPGRTLGGDSGSGSSSGGLFSASNLIQILMAFVGLYLASLFSFDPYKAAENSRFNVKRKPGDDKKPKQGGFGPGRGAPVQKTPFTTWQAEEASNDIQAIEVFVRETKQRFRDTLPKGYLNEEELRVYLRLYGPPLRETEPDDVGIPSHAKLGEELPQSATEGTILRELEGGDFEEIIYELPQERQTEQTDERKLTEHEIVEEEEALIEEDEELIEITPEIAEALMAQEAEFAEAAAEKDPDYIDSVARNQREHDALKKLQQDFESAKEKQQEEEKVAQAEANEAEEAEALETYWPPEREPIPHGLREEGTGESRRFHPLTLQGRFHDSPVEISLPREELILPVREMLERTHIRHVQTAAEESFGGRGLPLSPATQGGQRNGRMDGVGLPPGQRHMTEVEGDAFLAGYLPPVYASSMAVLREVRKRLGSDWLQTMLKRSDGTGPRILDAGAGGGALVAWDQIVRAEWDILKEKGEVTGSEPPGKKTVLAASDRLRDRLKGILHNTTFLPRLPDYQHSGDMGGAHLDAGSKPQPRKTFDVVIASHLLLAEKLDHHRQAVLNNLWNLTNKDGGVVIFVEKAHPRGFEAVAHVRDTLLRRYLNPHPGQPTEAPEDFNPAFHRVLEDGHIIAPCTTHATCPMYKLPGKSSGRRDFCHFSQRFVAPTFYSRMLSGSSQGEVEFSYVALQRGVSKQHLISPREATEQAAKGYEHRSDKPDMQQLPRMILPPLKRTGHITLDVCTPEGKTERWTVPKSFSKLAYHDARKARWGDIWALGAKTRVERKVRTGRGADDGGLRAGREGANKGPRRVTITMDGDKVSASERNAGRQRRGKNGKKARSEELLRELEEDDAEVEREVDEEMEAVWAEQEAEEEAARRRRRGGDY</sequence>
<dbReference type="InterPro" id="IPR052571">
    <property type="entry name" value="Mt_RNA_Methyltransferase"/>
</dbReference>
<evidence type="ECO:0000256" key="8">
    <source>
        <dbReference type="SAM" id="MobiDB-lite"/>
    </source>
</evidence>
<keyword evidence="3" id="KW-0809">Transit peptide</keyword>
<evidence type="ECO:0000256" key="7">
    <source>
        <dbReference type="ARBA" id="ARBA00045681"/>
    </source>
</evidence>
<dbReference type="PANTHER" id="PTHR13184:SF5">
    <property type="entry name" value="METHYLTRANSFERASE-LIKE PROTEIN 17, MITOCHONDRIAL"/>
    <property type="match status" value="1"/>
</dbReference>
<dbReference type="InterPro" id="IPR015324">
    <property type="entry name" value="Ribosomal_Rsm22-like"/>
</dbReference>
<dbReference type="GO" id="GO:0051536">
    <property type="term" value="F:iron-sulfur cluster binding"/>
    <property type="evidence" value="ECO:0007669"/>
    <property type="project" value="UniProtKB-KW"/>
</dbReference>
<reference evidence="10" key="1">
    <citation type="submission" date="2022-10" db="EMBL/GenBank/DDBJ databases">
        <title>Determination and structural analysis of whole genome sequence of Sarocladium strictum F4-1.</title>
        <authorList>
            <person name="Hu L."/>
            <person name="Jiang Y."/>
        </authorList>
    </citation>
    <scope>NUCLEOTIDE SEQUENCE</scope>
    <source>
        <strain evidence="10">F4-1</strain>
    </source>
</reference>
<gene>
    <name evidence="10" type="ORF">NLU13_4012</name>
</gene>
<feature type="compositionally biased region" description="Acidic residues" evidence="8">
    <location>
        <begin position="963"/>
        <end position="989"/>
    </location>
</feature>
<dbReference type="PROSITE" id="PS51352">
    <property type="entry name" value="THIOREDOXIN_2"/>
    <property type="match status" value="1"/>
</dbReference>
<proteinExistence type="predicted"/>
<dbReference type="AlphaFoldDB" id="A0AA39L887"/>
<evidence type="ECO:0000256" key="2">
    <source>
        <dbReference type="ARBA" id="ARBA00022723"/>
    </source>
</evidence>
<dbReference type="GO" id="GO:0046872">
    <property type="term" value="F:metal ion binding"/>
    <property type="evidence" value="ECO:0007669"/>
    <property type="project" value="UniProtKB-KW"/>
</dbReference>
<feature type="compositionally biased region" description="Basic residues" evidence="8">
    <location>
        <begin position="943"/>
        <end position="953"/>
    </location>
</feature>
<evidence type="ECO:0000313" key="11">
    <source>
        <dbReference type="Proteomes" id="UP001175261"/>
    </source>
</evidence>
<comment type="function">
    <text evidence="7">Mitochondrial ribosome (mitoribosome) assembly factor. Binds at the interface of the head and body domains of the mitochondrial small ribosomal subunit (mt-SSU), occluding the mRNA channel and preventing compaction of the head domain towards the body. Probable inactive methyltransferase: retains the characteristic folding and ability to bind S-adenosyl-L-methionine, but it probably lost its methyltransferase activity.</text>
</comment>
<evidence type="ECO:0000256" key="1">
    <source>
        <dbReference type="ARBA" id="ARBA00004173"/>
    </source>
</evidence>
<dbReference type="Pfam" id="PF09243">
    <property type="entry name" value="Rsm22"/>
    <property type="match status" value="1"/>
</dbReference>
<feature type="region of interest" description="Disordered" evidence="8">
    <location>
        <begin position="383"/>
        <end position="432"/>
    </location>
</feature>
<evidence type="ECO:0000256" key="3">
    <source>
        <dbReference type="ARBA" id="ARBA00022946"/>
    </source>
</evidence>
<dbReference type="InterPro" id="IPR036249">
    <property type="entry name" value="Thioredoxin-like_sf"/>
</dbReference>
<dbReference type="PANTHER" id="PTHR13184">
    <property type="entry name" value="37S RIBOSOMAL PROTEIN S22"/>
    <property type="match status" value="1"/>
</dbReference>
<feature type="compositionally biased region" description="Basic and acidic residues" evidence="8">
    <location>
        <begin position="901"/>
        <end position="919"/>
    </location>
</feature>
<evidence type="ECO:0000256" key="4">
    <source>
        <dbReference type="ARBA" id="ARBA00023004"/>
    </source>
</evidence>
<feature type="region of interest" description="Disordered" evidence="8">
    <location>
        <begin position="175"/>
        <end position="202"/>
    </location>
</feature>
<dbReference type="Proteomes" id="UP001175261">
    <property type="component" value="Unassembled WGS sequence"/>
</dbReference>
<dbReference type="CDD" id="cd02947">
    <property type="entry name" value="TRX_family"/>
    <property type="match status" value="1"/>
</dbReference>
<keyword evidence="11" id="KW-1185">Reference proteome</keyword>
<dbReference type="Gene3D" id="3.40.30.10">
    <property type="entry name" value="Glutaredoxin"/>
    <property type="match status" value="1"/>
</dbReference>
<dbReference type="GO" id="GO:0008168">
    <property type="term" value="F:methyltransferase activity"/>
    <property type="evidence" value="ECO:0007669"/>
    <property type="project" value="InterPro"/>
</dbReference>
<dbReference type="Gene3D" id="3.40.50.150">
    <property type="entry name" value="Vaccinia Virus protein VP39"/>
    <property type="match status" value="1"/>
</dbReference>
<evidence type="ECO:0000259" key="9">
    <source>
        <dbReference type="PROSITE" id="PS51352"/>
    </source>
</evidence>
<evidence type="ECO:0000256" key="6">
    <source>
        <dbReference type="ARBA" id="ARBA00023128"/>
    </source>
</evidence>
<dbReference type="PROSITE" id="PS00194">
    <property type="entry name" value="THIOREDOXIN_1"/>
    <property type="match status" value="1"/>
</dbReference>
<comment type="subcellular location">
    <subcellularLocation>
        <location evidence="1">Mitochondrion</location>
    </subcellularLocation>
</comment>
<feature type="compositionally biased region" description="Basic and acidic residues" evidence="8">
    <location>
        <begin position="383"/>
        <end position="398"/>
    </location>
</feature>
<dbReference type="InterPro" id="IPR017937">
    <property type="entry name" value="Thioredoxin_CS"/>
</dbReference>
<dbReference type="PRINTS" id="PR00421">
    <property type="entry name" value="THIOREDOXIN"/>
</dbReference>
<keyword evidence="4" id="KW-0408">Iron</keyword>
<evidence type="ECO:0000256" key="5">
    <source>
        <dbReference type="ARBA" id="ARBA00023014"/>
    </source>
</evidence>
<feature type="region of interest" description="Disordered" evidence="8">
    <location>
        <begin position="901"/>
        <end position="1001"/>
    </location>
</feature>
<keyword evidence="6" id="KW-0496">Mitochondrion</keyword>
<feature type="region of interest" description="Disordered" evidence="8">
    <location>
        <begin position="480"/>
        <end position="506"/>
    </location>
</feature>
<keyword evidence="2" id="KW-0479">Metal-binding</keyword>
<dbReference type="GO" id="GO:0003735">
    <property type="term" value="F:structural constituent of ribosome"/>
    <property type="evidence" value="ECO:0007669"/>
    <property type="project" value="TreeGrafter"/>
</dbReference>
<name>A0AA39L887_SARSR</name>
<accession>A0AA39L887</accession>
<comment type="caution">
    <text evidence="10">The sequence shown here is derived from an EMBL/GenBank/DDBJ whole genome shotgun (WGS) entry which is preliminary data.</text>
</comment>
<protein>
    <recommendedName>
        <fullName evidence="9">Thioredoxin domain-containing protein</fullName>
    </recommendedName>
</protein>
<dbReference type="SUPFAM" id="SSF53335">
    <property type="entry name" value="S-adenosyl-L-methionine-dependent methyltransferases"/>
    <property type="match status" value="1"/>
</dbReference>
<feature type="compositionally biased region" description="Basic and acidic residues" evidence="8">
    <location>
        <begin position="417"/>
        <end position="432"/>
    </location>
</feature>
<evidence type="ECO:0000313" key="10">
    <source>
        <dbReference type="EMBL" id="KAK0387767.1"/>
    </source>
</evidence>
<dbReference type="SUPFAM" id="SSF52833">
    <property type="entry name" value="Thioredoxin-like"/>
    <property type="match status" value="1"/>
</dbReference>
<dbReference type="Pfam" id="PF00085">
    <property type="entry name" value="Thioredoxin"/>
    <property type="match status" value="1"/>
</dbReference>
<dbReference type="GO" id="GO:0006412">
    <property type="term" value="P:translation"/>
    <property type="evidence" value="ECO:0007669"/>
    <property type="project" value="InterPro"/>
</dbReference>
<dbReference type="InterPro" id="IPR029063">
    <property type="entry name" value="SAM-dependent_MTases_sf"/>
</dbReference>
<dbReference type="GO" id="GO:0005763">
    <property type="term" value="C:mitochondrial small ribosomal subunit"/>
    <property type="evidence" value="ECO:0007669"/>
    <property type="project" value="TreeGrafter"/>
</dbReference>
<organism evidence="10 11">
    <name type="scientific">Sarocladium strictum</name>
    <name type="common">Black bundle disease fungus</name>
    <name type="synonym">Acremonium strictum</name>
    <dbReference type="NCBI Taxonomy" id="5046"/>
    <lineage>
        <taxon>Eukaryota</taxon>
        <taxon>Fungi</taxon>
        <taxon>Dikarya</taxon>
        <taxon>Ascomycota</taxon>
        <taxon>Pezizomycotina</taxon>
        <taxon>Sordariomycetes</taxon>
        <taxon>Hypocreomycetidae</taxon>
        <taxon>Hypocreales</taxon>
        <taxon>Sarocladiaceae</taxon>
        <taxon>Sarocladium</taxon>
    </lineage>
</organism>
<dbReference type="EMBL" id="JAPDFR010000003">
    <property type="protein sequence ID" value="KAK0387767.1"/>
    <property type="molecule type" value="Genomic_DNA"/>
</dbReference>
<dbReference type="InterPro" id="IPR013766">
    <property type="entry name" value="Thioredoxin_domain"/>
</dbReference>